<proteinExistence type="predicted"/>
<sequence length="59" mass="6693">MKEVERGFECGLSFDGFSDVKAKDIVERRSLAQRDLPRIAPAAWPTPASYEIEEIKPKL</sequence>
<evidence type="ECO:0000313" key="1">
    <source>
        <dbReference type="EMBL" id="WXB12304.1"/>
    </source>
</evidence>
<name>A0ABZ2LN34_9BACT</name>
<reference evidence="1 2" key="1">
    <citation type="submission" date="2021-12" db="EMBL/GenBank/DDBJ databases">
        <title>Discovery of the Pendulisporaceae a myxobacterial family with distinct sporulation behavior and unique specialized metabolism.</title>
        <authorList>
            <person name="Garcia R."/>
            <person name="Popoff A."/>
            <person name="Bader C.D."/>
            <person name="Loehr J."/>
            <person name="Walesch S."/>
            <person name="Walt C."/>
            <person name="Boldt J."/>
            <person name="Bunk B."/>
            <person name="Haeckl F.J.F.P.J."/>
            <person name="Gunesch A.P."/>
            <person name="Birkelbach J."/>
            <person name="Nuebel U."/>
            <person name="Pietschmann T."/>
            <person name="Bach T."/>
            <person name="Mueller R."/>
        </authorList>
    </citation>
    <scope>NUCLEOTIDE SEQUENCE [LARGE SCALE GENOMIC DNA]</scope>
    <source>
        <strain evidence="1 2">MSr11954</strain>
    </source>
</reference>
<dbReference type="EMBL" id="CP089984">
    <property type="protein sequence ID" value="WXB12304.1"/>
    <property type="molecule type" value="Genomic_DNA"/>
</dbReference>
<dbReference type="RefSeq" id="WP_394821926.1">
    <property type="nucleotide sequence ID" value="NZ_CP089984.1"/>
</dbReference>
<protein>
    <submittedName>
        <fullName evidence="1">Uncharacterized protein</fullName>
    </submittedName>
</protein>
<accession>A0ABZ2LN34</accession>
<evidence type="ECO:0000313" key="2">
    <source>
        <dbReference type="Proteomes" id="UP001370348"/>
    </source>
</evidence>
<gene>
    <name evidence="1" type="ORF">LZC94_31205</name>
</gene>
<organism evidence="1 2">
    <name type="scientific">Pendulispora albinea</name>
    <dbReference type="NCBI Taxonomy" id="2741071"/>
    <lineage>
        <taxon>Bacteria</taxon>
        <taxon>Pseudomonadati</taxon>
        <taxon>Myxococcota</taxon>
        <taxon>Myxococcia</taxon>
        <taxon>Myxococcales</taxon>
        <taxon>Sorangiineae</taxon>
        <taxon>Pendulisporaceae</taxon>
        <taxon>Pendulispora</taxon>
    </lineage>
</organism>
<keyword evidence="2" id="KW-1185">Reference proteome</keyword>
<dbReference type="Proteomes" id="UP001370348">
    <property type="component" value="Chromosome"/>
</dbReference>